<keyword evidence="6 10" id="KW-0812">Transmembrane</keyword>
<evidence type="ECO:0000256" key="8">
    <source>
        <dbReference type="ARBA" id="ARBA00022989"/>
    </source>
</evidence>
<feature type="transmembrane region" description="Helical" evidence="10">
    <location>
        <begin position="6"/>
        <end position="25"/>
    </location>
</feature>
<dbReference type="PANTHER" id="PTHR33446:SF2">
    <property type="entry name" value="PROTEIN TONB"/>
    <property type="match status" value="1"/>
</dbReference>
<evidence type="ECO:0000313" key="13">
    <source>
        <dbReference type="Proteomes" id="UP000004478"/>
    </source>
</evidence>
<evidence type="ECO:0000313" key="12">
    <source>
        <dbReference type="EMBL" id="EKB47997.1"/>
    </source>
</evidence>
<dbReference type="InterPro" id="IPR008756">
    <property type="entry name" value="Peptidase_M56"/>
</dbReference>
<evidence type="ECO:0000256" key="2">
    <source>
        <dbReference type="ARBA" id="ARBA00006555"/>
    </source>
</evidence>
<dbReference type="Gene3D" id="3.30.1150.10">
    <property type="match status" value="3"/>
</dbReference>
<evidence type="ECO:0000256" key="4">
    <source>
        <dbReference type="ARBA" id="ARBA00022475"/>
    </source>
</evidence>
<dbReference type="GO" id="GO:0015031">
    <property type="term" value="P:protein transport"/>
    <property type="evidence" value="ECO:0007669"/>
    <property type="project" value="UniProtKB-KW"/>
</dbReference>
<dbReference type="EMBL" id="AMGM01000076">
    <property type="protein sequence ID" value="EKB47997.1"/>
    <property type="molecule type" value="Genomic_DNA"/>
</dbReference>
<keyword evidence="8 10" id="KW-1133">Transmembrane helix</keyword>
<protein>
    <submittedName>
        <fullName evidence="12">Transport protein TonB</fullName>
    </submittedName>
</protein>
<accession>K1L790</accession>
<dbReference type="InterPro" id="IPR051045">
    <property type="entry name" value="TonB-dependent_transducer"/>
</dbReference>
<dbReference type="PROSITE" id="PS52015">
    <property type="entry name" value="TONB_CTD"/>
    <property type="match status" value="2"/>
</dbReference>
<keyword evidence="3" id="KW-0813">Transport</keyword>
<feature type="transmembrane region" description="Helical" evidence="10">
    <location>
        <begin position="37"/>
        <end position="56"/>
    </location>
</feature>
<dbReference type="GO" id="GO:0055085">
    <property type="term" value="P:transmembrane transport"/>
    <property type="evidence" value="ECO:0007669"/>
    <property type="project" value="InterPro"/>
</dbReference>
<dbReference type="Pfam" id="PF03544">
    <property type="entry name" value="TonB_C"/>
    <property type="match status" value="3"/>
</dbReference>
<comment type="caution">
    <text evidence="12">The sequence shown here is derived from an EMBL/GenBank/DDBJ whole genome shotgun (WGS) entry which is preliminary data.</text>
</comment>
<name>K1L790_CECL9</name>
<dbReference type="InterPro" id="IPR037682">
    <property type="entry name" value="TonB_C"/>
</dbReference>
<evidence type="ECO:0000259" key="11">
    <source>
        <dbReference type="PROSITE" id="PS52015"/>
    </source>
</evidence>
<dbReference type="SUPFAM" id="SSF74653">
    <property type="entry name" value="TolA/TonB C-terminal domain"/>
    <property type="match status" value="3"/>
</dbReference>
<dbReference type="GO" id="GO:0098797">
    <property type="term" value="C:plasma membrane protein complex"/>
    <property type="evidence" value="ECO:0007669"/>
    <property type="project" value="TreeGrafter"/>
</dbReference>
<dbReference type="CDD" id="cd07341">
    <property type="entry name" value="M56_BlaR1_MecR1_like"/>
    <property type="match status" value="1"/>
</dbReference>
<keyword evidence="9 10" id="KW-0472">Membrane</keyword>
<dbReference type="OrthoDB" id="9812355at2"/>
<evidence type="ECO:0000256" key="7">
    <source>
        <dbReference type="ARBA" id="ARBA00022927"/>
    </source>
</evidence>
<feature type="transmembrane region" description="Helical" evidence="10">
    <location>
        <begin position="150"/>
        <end position="170"/>
    </location>
</feature>
<dbReference type="NCBIfam" id="TIGR01352">
    <property type="entry name" value="tonB_Cterm"/>
    <property type="match status" value="2"/>
</dbReference>
<keyword evidence="4" id="KW-1003">Cell membrane</keyword>
<dbReference type="GO" id="GO:0031992">
    <property type="term" value="F:energy transducer activity"/>
    <property type="evidence" value="ECO:0007669"/>
    <property type="project" value="TreeGrafter"/>
</dbReference>
<dbReference type="Pfam" id="PF05569">
    <property type="entry name" value="Peptidase_M56"/>
    <property type="match status" value="1"/>
</dbReference>
<dbReference type="AlphaFoldDB" id="K1L790"/>
<sequence>MAALLDYIWLSTFSMLIFFGIHWLFLRNEKTLKLSRIYLLVSPLLALAMPLVDIPVDFAKPSVSLDQTQFYRALAVQEAPDNFVATFGLPEITVQGSKLPILWTQKDYLFLFYFLVLFMMSLRLVWIFIQMRMLTERGWYQTRYNLKYEYFLIPTFGLAPIFSYFNKLFWDDTHQLNKEEEAQILQHEIEHIKQGHTYDLVYYQVLTTLFWFNPGIYLLRSALVDVHEYLADDQVIHRLPNSEAYPKLVVKMAFKGIDLPVGSYFSKSTTLKRILMMKKTPKINWFKSLMVFPLSFLLMALVSMKTERGLGFLSSNITSNLEDIRSRLVASQDSLDFHVKVKRIQNPMHYELISEWYKGKLQAQIGELVYEFSDIYSDEDYVKVRGLIRALRGTSVHYKDYSGALKRYQVDEPASPEGGMATWYQNIMQEVQIPQKELELGIGGVLQVEFIVDEKGEVIQPVIKSSFGGGLDEKVIPLIKKEQWVPAKKNGKSVTSVQSVSFAFYPPQQEALADAHHFFNSAAAPKASPSVTQTGEEIFDVVEQAPEFKGGMQAWNEYINKNLSYPEAAKSNGIEGTVYLVFVINQEGQVENPEILRGVGFGLDEEALRLVSESPDWNPGSQRGKAVNVRMRLPVKFKLSNTTIAQGITGSESKDVHHGESPKPSVAFMEYMRKNLRYPVEAREAGLIGTVTAAFKLDKNGNVKDVVITQSPSEIFSKEVLRVLEQNKAQWHVEGVAYGQEVKMPVTFQMAHLPKPLRSHLPNEVVVTGYNSTRVDTKPKVKDLSPSWTIHGEPGGIKLESDPSSNMVFVIDGELRPDFIPNTDLKPKDIKQLEIVKGDKAMELVPLYGEKAVNGVILIQTYK</sequence>
<evidence type="ECO:0000256" key="3">
    <source>
        <dbReference type="ARBA" id="ARBA00022448"/>
    </source>
</evidence>
<evidence type="ECO:0000256" key="9">
    <source>
        <dbReference type="ARBA" id="ARBA00023136"/>
    </source>
</evidence>
<keyword evidence="5" id="KW-0997">Cell inner membrane</keyword>
<proteinExistence type="inferred from homology"/>
<gene>
    <name evidence="12" type="ORF">B879_03388</name>
</gene>
<dbReference type="RefSeq" id="WP_009186405.1">
    <property type="nucleotide sequence ID" value="NZ_AMGM01000076.1"/>
</dbReference>
<evidence type="ECO:0000256" key="1">
    <source>
        <dbReference type="ARBA" id="ARBA00004383"/>
    </source>
</evidence>
<feature type="transmembrane region" description="Helical" evidence="10">
    <location>
        <begin position="108"/>
        <end position="129"/>
    </location>
</feature>
<dbReference type="InterPro" id="IPR006260">
    <property type="entry name" value="TonB/TolA_C"/>
</dbReference>
<feature type="domain" description="TonB C-terminal" evidence="11">
    <location>
        <begin position="550"/>
        <end position="646"/>
    </location>
</feature>
<dbReference type="Proteomes" id="UP000004478">
    <property type="component" value="Unassembled WGS sequence"/>
</dbReference>
<dbReference type="PANTHER" id="PTHR33446">
    <property type="entry name" value="PROTEIN TONB-RELATED"/>
    <property type="match status" value="1"/>
</dbReference>
<reference evidence="12 13" key="1">
    <citation type="journal article" date="2012" name="J. Bacteriol.">
        <title>Draft Genome Sequence of Cecembia lonarensis Strain LW9T, Isolated from Lonar Lake, a Haloalkaline Lake in India.</title>
        <authorList>
            <person name="Shivaji S."/>
            <person name="Ara S."/>
            <person name="Singh A."/>
            <person name="Pinnaka A.K."/>
        </authorList>
    </citation>
    <scope>NUCLEOTIDE SEQUENCE [LARGE SCALE GENOMIC DNA]</scope>
    <source>
        <strain evidence="12 13">LW9</strain>
    </source>
</reference>
<feature type="transmembrane region" description="Helical" evidence="10">
    <location>
        <begin position="285"/>
        <end position="304"/>
    </location>
</feature>
<keyword evidence="13" id="KW-1185">Reference proteome</keyword>
<feature type="domain" description="TonB C-terminal" evidence="11">
    <location>
        <begin position="663"/>
        <end position="757"/>
    </location>
</feature>
<evidence type="ECO:0000256" key="6">
    <source>
        <dbReference type="ARBA" id="ARBA00022692"/>
    </source>
</evidence>
<organism evidence="12 13">
    <name type="scientific">Cecembia lonarensis (strain CCUG 58316 / KCTC 22772 / LW9)</name>
    <dbReference type="NCBI Taxonomy" id="1225176"/>
    <lineage>
        <taxon>Bacteria</taxon>
        <taxon>Pseudomonadati</taxon>
        <taxon>Bacteroidota</taxon>
        <taxon>Cytophagia</taxon>
        <taxon>Cytophagales</taxon>
        <taxon>Cyclobacteriaceae</taxon>
        <taxon>Cecembia</taxon>
    </lineage>
</organism>
<evidence type="ECO:0000256" key="5">
    <source>
        <dbReference type="ARBA" id="ARBA00022519"/>
    </source>
</evidence>
<evidence type="ECO:0000256" key="10">
    <source>
        <dbReference type="SAM" id="Phobius"/>
    </source>
</evidence>
<keyword evidence="7" id="KW-0653">Protein transport</keyword>
<comment type="similarity">
    <text evidence="2">Belongs to the TonB family.</text>
</comment>
<comment type="subcellular location">
    <subcellularLocation>
        <location evidence="1">Cell inner membrane</location>
        <topology evidence="1">Single-pass membrane protein</topology>
        <orientation evidence="1">Periplasmic side</orientation>
    </subcellularLocation>
</comment>
<feature type="transmembrane region" description="Helical" evidence="10">
    <location>
        <begin position="200"/>
        <end position="219"/>
    </location>
</feature>